<feature type="region of interest" description="Disordered" evidence="1">
    <location>
        <begin position="155"/>
        <end position="186"/>
    </location>
</feature>
<dbReference type="Proteomes" id="UP000478052">
    <property type="component" value="Unassembled WGS sequence"/>
</dbReference>
<gene>
    <name evidence="2" type="ORF">FWK35_00036949</name>
</gene>
<evidence type="ECO:0000256" key="1">
    <source>
        <dbReference type="SAM" id="MobiDB-lite"/>
    </source>
</evidence>
<sequence length="291" mass="32645">MKKPPSRRRERGLELSHQKSESIMLTRRWVFTPPNLVIGDHQIDFKTSLRYLGVFLDKRLTFAAHIDTVAKKASRSAVALARIMPNTHGPCQAKRRLLTSVVKHQLLYTAPVWINTVAGSARTRRNLIHTQRAIALRIIRAYKLQDGLAAACGHATGRPPGSGKENIRARLNAPPKPGASPTSKSPIRLEERRTTIARWQARWEASPKGSWTQKAIPDVERWLDRTVPKMSLSYHMTQALTGHECFQKYLHQMGRTPAQSVITASSPQSQIVTPSWTPHTDKNIGSISPIN</sequence>
<name>A0A6G0VYF9_APHCR</name>
<dbReference type="EMBL" id="VUJU01010519">
    <property type="protein sequence ID" value="KAF0713972.1"/>
    <property type="molecule type" value="Genomic_DNA"/>
</dbReference>
<proteinExistence type="predicted"/>
<dbReference type="AlphaFoldDB" id="A0A6G0VYF9"/>
<evidence type="ECO:0000313" key="2">
    <source>
        <dbReference type="EMBL" id="KAF0713972.1"/>
    </source>
</evidence>
<feature type="region of interest" description="Disordered" evidence="1">
    <location>
        <begin position="265"/>
        <end position="291"/>
    </location>
</feature>
<organism evidence="2 3">
    <name type="scientific">Aphis craccivora</name>
    <name type="common">Cowpea aphid</name>
    <dbReference type="NCBI Taxonomy" id="307492"/>
    <lineage>
        <taxon>Eukaryota</taxon>
        <taxon>Metazoa</taxon>
        <taxon>Ecdysozoa</taxon>
        <taxon>Arthropoda</taxon>
        <taxon>Hexapoda</taxon>
        <taxon>Insecta</taxon>
        <taxon>Pterygota</taxon>
        <taxon>Neoptera</taxon>
        <taxon>Paraneoptera</taxon>
        <taxon>Hemiptera</taxon>
        <taxon>Sternorrhyncha</taxon>
        <taxon>Aphidomorpha</taxon>
        <taxon>Aphidoidea</taxon>
        <taxon>Aphididae</taxon>
        <taxon>Aphidini</taxon>
        <taxon>Aphis</taxon>
        <taxon>Aphis</taxon>
    </lineage>
</organism>
<dbReference type="OrthoDB" id="6621793at2759"/>
<evidence type="ECO:0000313" key="3">
    <source>
        <dbReference type="Proteomes" id="UP000478052"/>
    </source>
</evidence>
<evidence type="ECO:0008006" key="4">
    <source>
        <dbReference type="Google" id="ProtNLM"/>
    </source>
</evidence>
<accession>A0A6G0VYF9</accession>
<comment type="caution">
    <text evidence="2">The sequence shown here is derived from an EMBL/GenBank/DDBJ whole genome shotgun (WGS) entry which is preliminary data.</text>
</comment>
<protein>
    <recommendedName>
        <fullName evidence="4">Reverse transcriptase domain-containing protein</fullName>
    </recommendedName>
</protein>
<keyword evidence="3" id="KW-1185">Reference proteome</keyword>
<reference evidence="2 3" key="1">
    <citation type="submission" date="2019-08" db="EMBL/GenBank/DDBJ databases">
        <title>Whole genome of Aphis craccivora.</title>
        <authorList>
            <person name="Voronova N.V."/>
            <person name="Shulinski R.S."/>
            <person name="Bandarenka Y.V."/>
            <person name="Zhorov D.G."/>
            <person name="Warner D."/>
        </authorList>
    </citation>
    <scope>NUCLEOTIDE SEQUENCE [LARGE SCALE GENOMIC DNA]</scope>
    <source>
        <strain evidence="2">180601</strain>
        <tissue evidence="2">Whole Body</tissue>
    </source>
</reference>